<dbReference type="SUPFAM" id="SSF81383">
    <property type="entry name" value="F-box domain"/>
    <property type="match status" value="1"/>
</dbReference>
<accession>A0AAV8DNH5</accession>
<protein>
    <submittedName>
        <fullName evidence="2">FBD-associated F-box protein</fullName>
    </submittedName>
</protein>
<dbReference type="CDD" id="cd22160">
    <property type="entry name" value="F-box_AtFBL13-like"/>
    <property type="match status" value="1"/>
</dbReference>
<dbReference type="InterPro" id="IPR053772">
    <property type="entry name" value="At1g61320/At1g61330-like"/>
</dbReference>
<dbReference type="PANTHER" id="PTHR34145">
    <property type="entry name" value="OS02G0105600 PROTEIN"/>
    <property type="match status" value="1"/>
</dbReference>
<reference evidence="2" key="1">
    <citation type="submission" date="2022-08" db="EMBL/GenBank/DDBJ databases">
        <authorList>
            <person name="Marques A."/>
        </authorList>
    </citation>
    <scope>NUCLEOTIDE SEQUENCE</scope>
    <source>
        <strain evidence="2">RhyPub2mFocal</strain>
        <tissue evidence="2">Leaves</tissue>
    </source>
</reference>
<dbReference type="Proteomes" id="UP001140206">
    <property type="component" value="Chromosome 3"/>
</dbReference>
<name>A0AAV8DNH5_9POAL</name>
<dbReference type="Gene3D" id="1.20.1280.50">
    <property type="match status" value="1"/>
</dbReference>
<comment type="caution">
    <text evidence="2">The sequence shown here is derived from an EMBL/GenBank/DDBJ whole genome shotgun (WGS) entry which is preliminary data.</text>
</comment>
<dbReference type="AlphaFoldDB" id="A0AAV8DNH5"/>
<evidence type="ECO:0000259" key="1">
    <source>
        <dbReference type="Pfam" id="PF00646"/>
    </source>
</evidence>
<dbReference type="PANTHER" id="PTHR34145:SF65">
    <property type="entry name" value="FBD DOMAIN-CONTAINING PROTEIN"/>
    <property type="match status" value="1"/>
</dbReference>
<feature type="domain" description="F-box" evidence="1">
    <location>
        <begin position="8"/>
        <end position="43"/>
    </location>
</feature>
<evidence type="ECO:0000313" key="2">
    <source>
        <dbReference type="EMBL" id="KAJ4769369.1"/>
    </source>
</evidence>
<dbReference type="InterPro" id="IPR001810">
    <property type="entry name" value="F-box_dom"/>
</dbReference>
<keyword evidence="3" id="KW-1185">Reference proteome</keyword>
<organism evidence="2 3">
    <name type="scientific">Rhynchospora pubera</name>
    <dbReference type="NCBI Taxonomy" id="906938"/>
    <lineage>
        <taxon>Eukaryota</taxon>
        <taxon>Viridiplantae</taxon>
        <taxon>Streptophyta</taxon>
        <taxon>Embryophyta</taxon>
        <taxon>Tracheophyta</taxon>
        <taxon>Spermatophyta</taxon>
        <taxon>Magnoliopsida</taxon>
        <taxon>Liliopsida</taxon>
        <taxon>Poales</taxon>
        <taxon>Cyperaceae</taxon>
        <taxon>Cyperoideae</taxon>
        <taxon>Rhynchosporeae</taxon>
        <taxon>Rhynchospora</taxon>
    </lineage>
</organism>
<proteinExistence type="predicted"/>
<evidence type="ECO:0000313" key="3">
    <source>
        <dbReference type="Proteomes" id="UP001140206"/>
    </source>
</evidence>
<dbReference type="InterPro" id="IPR036047">
    <property type="entry name" value="F-box-like_dom_sf"/>
</dbReference>
<dbReference type="Pfam" id="PF00646">
    <property type="entry name" value="F-box"/>
    <property type="match status" value="1"/>
</dbReference>
<sequence>MGRGEDRISILPNEILQVILCLMPLKYAIRTSTLSKRWRHLWQINLISSTALQFGEDFSCNQSPKQFVTTLDRYIQLHGDRKIDKLEEDYQQEFFNILSDFSQVKTLTICSTGLMNVVDHGLEYGEADMPLELHNLQELQVVLNSIREEPIYWMFSFLRLCPSPYLEKLFIQLPSNGYQQNDQKVLVPKEKATPDIVFQNLKWIKITNFGGTALELKLVRFLLEKAILLESIIFVFMNQWDISNNSSSLRIIEGQLSVIQKASKDVNIVICGPLDHDCTINPTHTTFYHQERYQNGTTLHFDYGSTRSEDIPLDQEFL</sequence>
<gene>
    <name evidence="2" type="ORF">LUZ62_053626</name>
</gene>
<dbReference type="EMBL" id="JAMFTS010000003">
    <property type="protein sequence ID" value="KAJ4769369.1"/>
    <property type="molecule type" value="Genomic_DNA"/>
</dbReference>
<dbReference type="InterPro" id="IPR053781">
    <property type="entry name" value="F-box_AtFBL13-like"/>
</dbReference>